<dbReference type="PANTHER" id="PTHR22911:SF103">
    <property type="entry name" value="BLR2811 PROTEIN"/>
    <property type="match status" value="1"/>
</dbReference>
<protein>
    <submittedName>
        <fullName evidence="3">Riboflavin transporter</fullName>
    </submittedName>
</protein>
<feature type="transmembrane region" description="Helical" evidence="1">
    <location>
        <begin position="84"/>
        <end position="102"/>
    </location>
</feature>
<evidence type="ECO:0000313" key="6">
    <source>
        <dbReference type="Proteomes" id="UP000092871"/>
    </source>
</evidence>
<reference evidence="3 6" key="1">
    <citation type="submission" date="2016-06" db="EMBL/GenBank/DDBJ databases">
        <authorList>
            <person name="Kjaerup R.B."/>
            <person name="Dalgaard T.S."/>
            <person name="Juul-Madsen H.R."/>
        </authorList>
    </citation>
    <scope>NUCLEOTIDE SEQUENCE [LARGE SCALE GENOMIC DNA]</scope>
    <source>
        <strain evidence="3 6">CECT 5115</strain>
    </source>
</reference>
<evidence type="ECO:0000313" key="3">
    <source>
        <dbReference type="EMBL" id="SBT18671.1"/>
    </source>
</evidence>
<feature type="domain" description="EamA" evidence="2">
    <location>
        <begin position="15"/>
        <end position="148"/>
    </location>
</feature>
<dbReference type="Proteomes" id="UP000092840">
    <property type="component" value="Unassembled WGS sequence"/>
</dbReference>
<feature type="transmembrane region" description="Helical" evidence="1">
    <location>
        <begin position="187"/>
        <end position="206"/>
    </location>
</feature>
<dbReference type="EMBL" id="FLRB01000013">
    <property type="protein sequence ID" value="SBT21626.1"/>
    <property type="molecule type" value="Genomic_DNA"/>
</dbReference>
<keyword evidence="1" id="KW-1133">Transmembrane helix</keyword>
<evidence type="ECO:0000313" key="5">
    <source>
        <dbReference type="Proteomes" id="UP000092840"/>
    </source>
</evidence>
<dbReference type="RefSeq" id="WP_067037632.1">
    <property type="nucleotide sequence ID" value="NZ_FLRA01000023.1"/>
</dbReference>
<feature type="transmembrane region" description="Helical" evidence="1">
    <location>
        <begin position="133"/>
        <end position="151"/>
    </location>
</feature>
<feature type="transmembrane region" description="Helical" evidence="1">
    <location>
        <begin position="249"/>
        <end position="265"/>
    </location>
</feature>
<keyword evidence="5" id="KW-1185">Reference proteome</keyword>
<gene>
    <name evidence="3" type="primary">ribN</name>
    <name evidence="3" type="ORF">MGA5115_02818</name>
    <name evidence="4" type="ORF">MGA5116_02222</name>
</gene>
<evidence type="ECO:0000313" key="4">
    <source>
        <dbReference type="EMBL" id="SBT21626.1"/>
    </source>
</evidence>
<feature type="transmembrane region" description="Helical" evidence="1">
    <location>
        <begin position="42"/>
        <end position="63"/>
    </location>
</feature>
<keyword evidence="1" id="KW-0812">Transmembrane</keyword>
<dbReference type="GO" id="GO:0016020">
    <property type="term" value="C:membrane"/>
    <property type="evidence" value="ECO:0007669"/>
    <property type="project" value="InterPro"/>
</dbReference>
<feature type="transmembrane region" description="Helical" evidence="1">
    <location>
        <begin position="12"/>
        <end position="30"/>
    </location>
</feature>
<feature type="transmembrane region" description="Helical" evidence="1">
    <location>
        <begin position="108"/>
        <end position="126"/>
    </location>
</feature>
<dbReference type="PANTHER" id="PTHR22911">
    <property type="entry name" value="ACYL-MALONYL CONDENSING ENZYME-RELATED"/>
    <property type="match status" value="1"/>
</dbReference>
<dbReference type="AlphaFoldDB" id="A0A1C3JTW5"/>
<dbReference type="EMBL" id="FLRA01000023">
    <property type="protein sequence ID" value="SBT18671.1"/>
    <property type="molecule type" value="Genomic_DNA"/>
</dbReference>
<feature type="domain" description="EamA" evidence="2">
    <location>
        <begin position="163"/>
        <end position="288"/>
    </location>
</feature>
<accession>A0A1C3JTW5</accession>
<feature type="transmembrane region" description="Helical" evidence="1">
    <location>
        <begin position="271"/>
        <end position="289"/>
    </location>
</feature>
<evidence type="ECO:0000259" key="2">
    <source>
        <dbReference type="Pfam" id="PF00892"/>
    </source>
</evidence>
<reference evidence="4 5" key="2">
    <citation type="submission" date="2016-06" db="EMBL/GenBank/DDBJ databases">
        <authorList>
            <person name="Rodrigo-Torres L."/>
            <person name="Arahal D.R."/>
        </authorList>
    </citation>
    <scope>NUCLEOTIDE SEQUENCE [LARGE SCALE GENOMIC DNA]</scope>
    <source>
        <strain evidence="4 5">CECT 5116</strain>
    </source>
</reference>
<evidence type="ECO:0000256" key="1">
    <source>
        <dbReference type="SAM" id="Phobius"/>
    </source>
</evidence>
<name>A0A1C3JTW5_9GAMM</name>
<dbReference type="InterPro" id="IPR037185">
    <property type="entry name" value="EmrE-like"/>
</dbReference>
<dbReference type="Pfam" id="PF00892">
    <property type="entry name" value="EamA"/>
    <property type="match status" value="2"/>
</dbReference>
<dbReference type="Proteomes" id="UP000092871">
    <property type="component" value="Unassembled WGS sequence"/>
</dbReference>
<keyword evidence="1" id="KW-0472">Membrane</keyword>
<organism evidence="3 6">
    <name type="scientific">Marinomonas gallaica</name>
    <dbReference type="NCBI Taxonomy" id="1806667"/>
    <lineage>
        <taxon>Bacteria</taxon>
        <taxon>Pseudomonadati</taxon>
        <taxon>Pseudomonadota</taxon>
        <taxon>Gammaproteobacteria</taxon>
        <taxon>Oceanospirillales</taxon>
        <taxon>Oceanospirillaceae</taxon>
        <taxon>Marinomonas</taxon>
    </lineage>
</organism>
<sequence length="294" mass="32295">MSQTYKEVEPNMVGKGVLLCLAAMLVFASQDAVTKMLVQEMSVAQVVLVRYWVFAMFAIIWVTRTSTIRHALRSVRPKLQVFRSLLSIAEIAIFNLALRYLGLAESHALMAVFPLMAIALAAPILGERVSRNCWLAVMAGFVGTLVILRPGLEVFKIESLIPLSAALCFAGYHVVTRQVSSAGDGFNTNVLYMALVGCVCATLFGITAWREPSMQEWFLLGVISVMSVAAQLFLVKALEYAPASILQPFNYSLLVFATIIGYLVFNEFPDSWTLVGASIVIVSGLYVIYSQRTS</sequence>
<feature type="transmembrane region" description="Helical" evidence="1">
    <location>
        <begin position="218"/>
        <end position="237"/>
    </location>
</feature>
<dbReference type="InterPro" id="IPR000620">
    <property type="entry name" value="EamA_dom"/>
</dbReference>
<dbReference type="SUPFAM" id="SSF103481">
    <property type="entry name" value="Multidrug resistance efflux transporter EmrE"/>
    <property type="match status" value="2"/>
</dbReference>
<proteinExistence type="predicted"/>